<dbReference type="InterPro" id="IPR000089">
    <property type="entry name" value="Biotin_lipoyl"/>
</dbReference>
<dbReference type="GO" id="GO:0005960">
    <property type="term" value="C:glycine cleavage complex"/>
    <property type="evidence" value="ECO:0007669"/>
    <property type="project" value="InterPro"/>
</dbReference>
<evidence type="ECO:0000256" key="3">
    <source>
        <dbReference type="HAMAP-Rule" id="MF_00272"/>
    </source>
</evidence>
<dbReference type="NCBIfam" id="TIGR00527">
    <property type="entry name" value="gcvH"/>
    <property type="match status" value="1"/>
</dbReference>
<evidence type="ECO:0000313" key="6">
    <source>
        <dbReference type="EMBL" id="MBI5249042.1"/>
    </source>
</evidence>
<comment type="caution">
    <text evidence="6">The sequence shown here is derived from an EMBL/GenBank/DDBJ whole genome shotgun (WGS) entry which is preliminary data.</text>
</comment>
<accession>A0A9D6Z2Y3</accession>
<sequence length="130" mass="14451">MDFPADRLYSEYHLWVKSERDQALVGVTDYAREELGDVDYIELPELDDTITKNKPFGIIETSKAVTDLIAPISGVVIERNIALAESPETLTDDPYGDGWLIVVEPSDPDELDELMKAADYSKLAAGESDE</sequence>
<dbReference type="CDD" id="cd06848">
    <property type="entry name" value="GCS_H"/>
    <property type="match status" value="1"/>
</dbReference>
<dbReference type="Proteomes" id="UP000807825">
    <property type="component" value="Unassembled WGS sequence"/>
</dbReference>
<protein>
    <recommendedName>
        <fullName evidence="3">Glycine cleavage system H protein</fullName>
    </recommendedName>
</protein>
<dbReference type="GO" id="GO:0005737">
    <property type="term" value="C:cytoplasm"/>
    <property type="evidence" value="ECO:0007669"/>
    <property type="project" value="TreeGrafter"/>
</dbReference>
<dbReference type="PROSITE" id="PS00189">
    <property type="entry name" value="LIPOYL"/>
    <property type="match status" value="1"/>
</dbReference>
<name>A0A9D6Z2Y3_9BACT</name>
<dbReference type="InterPro" id="IPR011053">
    <property type="entry name" value="Single_hybrid_motif"/>
</dbReference>
<dbReference type="InterPro" id="IPR003016">
    <property type="entry name" value="2-oxoA_DH_lipoyl-BS"/>
</dbReference>
<reference evidence="6" key="1">
    <citation type="submission" date="2020-07" db="EMBL/GenBank/DDBJ databases">
        <title>Huge and variable diversity of episymbiotic CPR bacteria and DPANN archaea in groundwater ecosystems.</title>
        <authorList>
            <person name="He C.Y."/>
            <person name="Keren R."/>
            <person name="Whittaker M."/>
            <person name="Farag I.F."/>
            <person name="Doudna J."/>
            <person name="Cate J.H.D."/>
            <person name="Banfield J.F."/>
        </authorList>
    </citation>
    <scope>NUCLEOTIDE SEQUENCE</scope>
    <source>
        <strain evidence="6">NC_groundwater_1664_Pr3_B-0.1um_52_9</strain>
    </source>
</reference>
<evidence type="ECO:0000259" key="5">
    <source>
        <dbReference type="PROSITE" id="PS50968"/>
    </source>
</evidence>
<dbReference type="GO" id="GO:0019464">
    <property type="term" value="P:glycine decarboxylation via glycine cleavage system"/>
    <property type="evidence" value="ECO:0007669"/>
    <property type="project" value="UniProtKB-UniRule"/>
</dbReference>
<dbReference type="InterPro" id="IPR033753">
    <property type="entry name" value="GCV_H/Fam206"/>
</dbReference>
<dbReference type="InterPro" id="IPR017453">
    <property type="entry name" value="GCV_H_sub"/>
</dbReference>
<comment type="function">
    <text evidence="3">The glycine cleavage system catalyzes the degradation of glycine. The H protein shuttles the methylamine group of glycine from the P protein to the T protein.</text>
</comment>
<dbReference type="PROSITE" id="PS50968">
    <property type="entry name" value="BIOTINYL_LIPOYL"/>
    <property type="match status" value="1"/>
</dbReference>
<dbReference type="SUPFAM" id="SSF51230">
    <property type="entry name" value="Single hybrid motif"/>
    <property type="match status" value="1"/>
</dbReference>
<keyword evidence="2 3" id="KW-0450">Lipoyl</keyword>
<evidence type="ECO:0000256" key="1">
    <source>
        <dbReference type="ARBA" id="ARBA00009249"/>
    </source>
</evidence>
<evidence type="ECO:0000256" key="2">
    <source>
        <dbReference type="ARBA" id="ARBA00022823"/>
    </source>
</evidence>
<dbReference type="InterPro" id="IPR002930">
    <property type="entry name" value="GCV_H"/>
</dbReference>
<evidence type="ECO:0000256" key="4">
    <source>
        <dbReference type="PIRSR" id="PIRSR617453-50"/>
    </source>
</evidence>
<comment type="similarity">
    <text evidence="1 3">Belongs to the GcvH family.</text>
</comment>
<comment type="subunit">
    <text evidence="3">The glycine cleavage system is composed of four proteins: P, T, L and H.</text>
</comment>
<feature type="modified residue" description="N6-lipoyllysine" evidence="3 4">
    <location>
        <position position="63"/>
    </location>
</feature>
<dbReference type="PANTHER" id="PTHR11715">
    <property type="entry name" value="GLYCINE CLEAVAGE SYSTEM H PROTEIN"/>
    <property type="match status" value="1"/>
</dbReference>
<comment type="cofactor">
    <cofactor evidence="3">
        <name>(R)-lipoate</name>
        <dbReference type="ChEBI" id="CHEBI:83088"/>
    </cofactor>
    <text evidence="3">Binds 1 lipoyl cofactor covalently.</text>
</comment>
<organism evidence="6 7">
    <name type="scientific">Desulfomonile tiedjei</name>
    <dbReference type="NCBI Taxonomy" id="2358"/>
    <lineage>
        <taxon>Bacteria</taxon>
        <taxon>Pseudomonadati</taxon>
        <taxon>Thermodesulfobacteriota</taxon>
        <taxon>Desulfomonilia</taxon>
        <taxon>Desulfomonilales</taxon>
        <taxon>Desulfomonilaceae</taxon>
        <taxon>Desulfomonile</taxon>
    </lineage>
</organism>
<dbReference type="Gene3D" id="2.40.50.100">
    <property type="match status" value="1"/>
</dbReference>
<proteinExistence type="inferred from homology"/>
<dbReference type="AlphaFoldDB" id="A0A9D6Z2Y3"/>
<feature type="domain" description="Lipoyl-binding" evidence="5">
    <location>
        <begin position="22"/>
        <end position="104"/>
    </location>
</feature>
<dbReference type="EMBL" id="JACRDE010000175">
    <property type="protein sequence ID" value="MBI5249042.1"/>
    <property type="molecule type" value="Genomic_DNA"/>
</dbReference>
<evidence type="ECO:0000313" key="7">
    <source>
        <dbReference type="Proteomes" id="UP000807825"/>
    </source>
</evidence>
<dbReference type="Pfam" id="PF01597">
    <property type="entry name" value="GCV_H"/>
    <property type="match status" value="1"/>
</dbReference>
<dbReference type="HAMAP" id="MF_00272">
    <property type="entry name" value="GcvH"/>
    <property type="match status" value="1"/>
</dbReference>
<gene>
    <name evidence="3 6" type="primary">gcvH</name>
    <name evidence="6" type="ORF">HY912_06065</name>
</gene>
<dbReference type="PANTHER" id="PTHR11715:SF3">
    <property type="entry name" value="GLYCINE CLEAVAGE SYSTEM H PROTEIN-RELATED"/>
    <property type="match status" value="1"/>
</dbReference>
<dbReference type="NCBIfam" id="NF002270">
    <property type="entry name" value="PRK01202.1"/>
    <property type="match status" value="1"/>
</dbReference>
<dbReference type="GO" id="GO:0009249">
    <property type="term" value="P:protein lipoylation"/>
    <property type="evidence" value="ECO:0007669"/>
    <property type="project" value="TreeGrafter"/>
</dbReference>